<evidence type="ECO:0000313" key="4">
    <source>
        <dbReference type="Proteomes" id="UP001178461"/>
    </source>
</evidence>
<dbReference type="PANTHER" id="PTHR22192">
    <property type="entry name" value="SPERIOLIN"/>
    <property type="match status" value="1"/>
</dbReference>
<feature type="region of interest" description="Disordered" evidence="1">
    <location>
        <begin position="723"/>
        <end position="784"/>
    </location>
</feature>
<dbReference type="AlphaFoldDB" id="A0AA35KI75"/>
<evidence type="ECO:0000259" key="2">
    <source>
        <dbReference type="Pfam" id="PF15059"/>
    </source>
</evidence>
<feature type="compositionally biased region" description="Low complexity" evidence="1">
    <location>
        <begin position="735"/>
        <end position="752"/>
    </location>
</feature>
<feature type="domain" description="Speriolin C-terminal" evidence="2">
    <location>
        <begin position="793"/>
        <end position="939"/>
    </location>
</feature>
<evidence type="ECO:0000313" key="3">
    <source>
        <dbReference type="EMBL" id="CAI5778757.1"/>
    </source>
</evidence>
<feature type="compositionally biased region" description="Polar residues" evidence="1">
    <location>
        <begin position="771"/>
        <end position="780"/>
    </location>
</feature>
<proteinExistence type="predicted"/>
<dbReference type="EMBL" id="OX395132">
    <property type="protein sequence ID" value="CAI5778757.1"/>
    <property type="molecule type" value="Genomic_DNA"/>
</dbReference>
<dbReference type="Pfam" id="PF15059">
    <property type="entry name" value="Speriolin_C"/>
    <property type="match status" value="1"/>
</dbReference>
<organism evidence="3 4">
    <name type="scientific">Podarcis lilfordi</name>
    <name type="common">Lilford's wall lizard</name>
    <dbReference type="NCBI Taxonomy" id="74358"/>
    <lineage>
        <taxon>Eukaryota</taxon>
        <taxon>Metazoa</taxon>
        <taxon>Chordata</taxon>
        <taxon>Craniata</taxon>
        <taxon>Vertebrata</taxon>
        <taxon>Euteleostomi</taxon>
        <taxon>Lepidosauria</taxon>
        <taxon>Squamata</taxon>
        <taxon>Bifurcata</taxon>
        <taxon>Unidentata</taxon>
        <taxon>Episquamata</taxon>
        <taxon>Laterata</taxon>
        <taxon>Lacertibaenia</taxon>
        <taxon>Lacertidae</taxon>
        <taxon>Podarcis</taxon>
    </lineage>
</organism>
<evidence type="ECO:0000256" key="1">
    <source>
        <dbReference type="SAM" id="MobiDB-lite"/>
    </source>
</evidence>
<accession>A0AA35KI75</accession>
<feature type="region of interest" description="Disordered" evidence="1">
    <location>
        <begin position="609"/>
        <end position="629"/>
    </location>
</feature>
<dbReference type="GO" id="GO:0005813">
    <property type="term" value="C:centrosome"/>
    <property type="evidence" value="ECO:0007669"/>
    <property type="project" value="TreeGrafter"/>
</dbReference>
<protein>
    <recommendedName>
        <fullName evidence="2">Speriolin C-terminal domain-containing protein</fullName>
    </recommendedName>
</protein>
<gene>
    <name evidence="3" type="ORF">PODLI_1B017076</name>
</gene>
<dbReference type="Proteomes" id="UP001178461">
    <property type="component" value="Chromosome 7"/>
</dbReference>
<dbReference type="InterPro" id="IPR029384">
    <property type="entry name" value="Speriolin_C"/>
</dbReference>
<keyword evidence="4" id="KW-1185">Reference proteome</keyword>
<sequence length="939" mass="104032">MVCLSDDGSDGGTSSLYLQGGAAGQPNLPRQRGFCFQCPFPWHPHKPQLALPALPTPSSSLAPLATQSATSQANFGLGNQSRSLPPPSPIIIVPYYSPPPGHSVTSDASSSTVTSAASNKSFYALNATDDTSSAASYQAPGYRSLPLPPGPAPFHQPNYSLPLGHKIPYGPLPSSPTITSGAFYDSIQGEPLSFGSGQQSAPPSPIFYAVNANDTSSFPAASYQAPGYQSLPVPLPSTPSPFHQSNYSLPISNKLGYEPLPSSPPPYQSIQGEPLSIGSAYQSQPPSPIYYAVNVTDDASYQSAGRRAPGHQSLPLPPAPFHQPNYSLPLSNRPIYEPLPIAPTTSYQSGQGYSPGSADGQFWWDSYAPLHDESTMGSILSRRELFTNSQRTPLSAGTYFDQNIDDSAFHRPVRPRPPPLQMPPQEVSPLLVYPPPMINPDASPIPYPNFNPRREGTNFYYPSPLRMLMFFPDLYRKLYEIPPPDMDQSQLHDESTMGSNVSRRELFTNSQQSPLSEAYFVQNIDETAFHRPVRPRPPPLQMPPQEVSPLLVYPPPMINPDASPIPYPTFNARREGTNFYYPSPLRMLMFFPDLYRKLYEVPAADMDQSQLTDQAQSHDEPPMGSTSFRQQLFTNSPQTPLVPGTFFHQFIDDSVFLRPGRSPPPQQMSPLFVYQPGMINPNASPLPYPSFDPRSEGTNFYYPSPFHMLMFFPDLYRRLYEIPPPDMDQSQLTDQNQSQAASSQSPAVASQAFNQSQPMVVRPKERRGTDRQATSLSSTKSSRDPKLVTMERIVGEIAFQLDRRILSSIFPDRVRLYGFTVSSIPEKIQQAANDPLSPMSAEEHQSMVERYDTIMNMLKPKGYDPNFHSKFTEHIVNTYGILKERPDAAGPEGDVYNNPSYLRQVIEQIVPPEKMTDCLTLLDCLSFMASTDGKPLFIW</sequence>
<name>A0AA35KI75_9SAUR</name>
<dbReference type="PANTHER" id="PTHR22192:SF16">
    <property type="entry name" value="SPERIOLIN"/>
    <property type="match status" value="1"/>
</dbReference>
<reference evidence="3" key="1">
    <citation type="submission" date="2022-12" db="EMBL/GenBank/DDBJ databases">
        <authorList>
            <person name="Alioto T."/>
            <person name="Alioto T."/>
            <person name="Gomez Garrido J."/>
        </authorList>
    </citation>
    <scope>NUCLEOTIDE SEQUENCE</scope>
</reference>
<dbReference type="InterPro" id="IPR026715">
    <property type="entry name" value="SPATC1"/>
</dbReference>